<gene>
    <name evidence="1" type="ORF">HPB49_013366</name>
</gene>
<keyword evidence="2" id="KW-1185">Reference proteome</keyword>
<evidence type="ECO:0000313" key="2">
    <source>
        <dbReference type="Proteomes" id="UP000821865"/>
    </source>
</evidence>
<evidence type="ECO:0000313" key="1">
    <source>
        <dbReference type="EMBL" id="KAH7933524.1"/>
    </source>
</evidence>
<dbReference type="EMBL" id="CM023478">
    <property type="protein sequence ID" value="KAH7933524.1"/>
    <property type="molecule type" value="Genomic_DNA"/>
</dbReference>
<dbReference type="Proteomes" id="UP000821865">
    <property type="component" value="Chromosome 9"/>
</dbReference>
<comment type="caution">
    <text evidence="1">The sequence shown here is derived from an EMBL/GenBank/DDBJ whole genome shotgun (WGS) entry which is preliminary data.</text>
</comment>
<proteinExistence type="predicted"/>
<reference evidence="1" key="1">
    <citation type="submission" date="2020-05" db="EMBL/GenBank/DDBJ databases">
        <title>Large-scale comparative analyses of tick genomes elucidate their genetic diversity and vector capacities.</title>
        <authorList>
            <person name="Jia N."/>
            <person name="Wang J."/>
            <person name="Shi W."/>
            <person name="Du L."/>
            <person name="Sun Y."/>
            <person name="Zhan W."/>
            <person name="Jiang J."/>
            <person name="Wang Q."/>
            <person name="Zhang B."/>
            <person name="Ji P."/>
            <person name="Sakyi L.B."/>
            <person name="Cui X."/>
            <person name="Yuan T."/>
            <person name="Jiang B."/>
            <person name="Yang W."/>
            <person name="Lam T.T.-Y."/>
            <person name="Chang Q."/>
            <person name="Ding S."/>
            <person name="Wang X."/>
            <person name="Zhu J."/>
            <person name="Ruan X."/>
            <person name="Zhao L."/>
            <person name="Wei J."/>
            <person name="Que T."/>
            <person name="Du C."/>
            <person name="Cheng J."/>
            <person name="Dai P."/>
            <person name="Han X."/>
            <person name="Huang E."/>
            <person name="Gao Y."/>
            <person name="Liu J."/>
            <person name="Shao H."/>
            <person name="Ye R."/>
            <person name="Li L."/>
            <person name="Wei W."/>
            <person name="Wang X."/>
            <person name="Wang C."/>
            <person name="Yang T."/>
            <person name="Huo Q."/>
            <person name="Li W."/>
            <person name="Guo W."/>
            <person name="Chen H."/>
            <person name="Zhou L."/>
            <person name="Ni X."/>
            <person name="Tian J."/>
            <person name="Zhou Y."/>
            <person name="Sheng Y."/>
            <person name="Liu T."/>
            <person name="Pan Y."/>
            <person name="Xia L."/>
            <person name="Li J."/>
            <person name="Zhao F."/>
            <person name="Cao W."/>
        </authorList>
    </citation>
    <scope>NUCLEOTIDE SEQUENCE</scope>
    <source>
        <strain evidence="1">Dsil-2018</strain>
    </source>
</reference>
<accession>A0ACB8C3U1</accession>
<organism evidence="1 2">
    <name type="scientific">Dermacentor silvarum</name>
    <name type="common">Tick</name>
    <dbReference type="NCBI Taxonomy" id="543639"/>
    <lineage>
        <taxon>Eukaryota</taxon>
        <taxon>Metazoa</taxon>
        <taxon>Ecdysozoa</taxon>
        <taxon>Arthropoda</taxon>
        <taxon>Chelicerata</taxon>
        <taxon>Arachnida</taxon>
        <taxon>Acari</taxon>
        <taxon>Parasitiformes</taxon>
        <taxon>Ixodida</taxon>
        <taxon>Ixodoidea</taxon>
        <taxon>Ixodidae</taxon>
        <taxon>Rhipicephalinae</taxon>
        <taxon>Dermacentor</taxon>
    </lineage>
</organism>
<sequence>MKHILVLWKDEEKWDVYPITAVVDASVGLELLRDPCGALKRLQSDFIEIRWDATKPAAPAKILAVGSLASMEKKRNNRVAARGNKEDRVEDEESECRDDQADKVEQLQATVERLDSELRKTKEQLQQTQDCLDSAKMVKRLKHILDKAEGGEDSRVSVVSAPKVDLGEGVLLDDATLTRL</sequence>
<protein>
    <submittedName>
        <fullName evidence="1">Uncharacterized protein</fullName>
    </submittedName>
</protein>
<name>A0ACB8C3U1_DERSI</name>